<evidence type="ECO:0000313" key="7">
    <source>
        <dbReference type="EMBL" id="MFC5568580.1"/>
    </source>
</evidence>
<feature type="transmembrane region" description="Helical" evidence="5">
    <location>
        <begin position="137"/>
        <end position="155"/>
    </location>
</feature>
<dbReference type="InterPro" id="IPR036513">
    <property type="entry name" value="STAS_dom_sf"/>
</dbReference>
<dbReference type="PANTHER" id="PTHR11814">
    <property type="entry name" value="SULFATE TRANSPORTER"/>
    <property type="match status" value="1"/>
</dbReference>
<comment type="subcellular location">
    <subcellularLocation>
        <location evidence="1">Membrane</location>
        <topology evidence="1">Multi-pass membrane protein</topology>
    </subcellularLocation>
</comment>
<evidence type="ECO:0000313" key="8">
    <source>
        <dbReference type="Proteomes" id="UP001596036"/>
    </source>
</evidence>
<sequence length="571" mass="60668">MQTPQLTVRYYLSLFVPKSYTVLRGGYSLRELRADVLAGLTVAVVALPLAMALAIASGATPEKGLHTAIVAGFLISALGGSRVQIGGPTAAFIPVVFVVIQQFGYGGLILCTLLAGLMLIAAGLLRLGTLMKYMPQPVITGFTAGIAVSIFSSQIKDALGLQMGAVPAEFLPRWTAYAKHIATAQPAAIALTALGLAVILAVRRWRPNWPVFLIALLACTLVSTGLALPAETIGSRFGALPSALPTFDFPHIPFERTRELLPSSLTIAFLAGVESLLSAVVADGMTGGRHRSNAELVAQGVANSASALFGGLPATGAIARTATNVRAGGRTPMAGMVHAGFLLVFMLLLAPFMRYIPLAALAAVLLVVAWNISEAEAFRHTLSAPKGDRLVLLLTFLLTVFFDLTIAIEAGLVTAAFVFMFRMADAFEVSSGVKLVEENGADDATEKAPSQRDRLPPGVEAFQISGALFFGAANRLDDLLDQFRVPPKVFILRMRLVPLIDASGVHALKALLERCHRRGIVLVVSGLQPQPQRVVAQMQLHPREGELHFVSDYEAALALARRLVAATNDNR</sequence>
<accession>A0ABW0SJ07</accession>
<feature type="transmembrane region" description="Helical" evidence="5">
    <location>
        <begin position="103"/>
        <end position="125"/>
    </location>
</feature>
<feature type="transmembrane region" description="Helical" evidence="5">
    <location>
        <begin position="36"/>
        <end position="56"/>
    </location>
</feature>
<feature type="transmembrane region" description="Helical" evidence="5">
    <location>
        <begin position="358"/>
        <end position="378"/>
    </location>
</feature>
<comment type="caution">
    <text evidence="7">The sequence shown here is derived from an EMBL/GenBank/DDBJ whole genome shotgun (WGS) entry which is preliminary data.</text>
</comment>
<dbReference type="InterPro" id="IPR001902">
    <property type="entry name" value="SLC26A/SulP_fam"/>
</dbReference>
<feature type="transmembrane region" description="Helical" evidence="5">
    <location>
        <begin position="390"/>
        <end position="421"/>
    </location>
</feature>
<dbReference type="Pfam" id="PF01740">
    <property type="entry name" value="STAS"/>
    <property type="match status" value="1"/>
</dbReference>
<organism evidence="7 8">
    <name type="scientific">Lysobacter yangpyeongensis</name>
    <dbReference type="NCBI Taxonomy" id="346182"/>
    <lineage>
        <taxon>Bacteria</taxon>
        <taxon>Pseudomonadati</taxon>
        <taxon>Pseudomonadota</taxon>
        <taxon>Gammaproteobacteria</taxon>
        <taxon>Lysobacterales</taxon>
        <taxon>Lysobacteraceae</taxon>
        <taxon>Lysobacter</taxon>
    </lineage>
</organism>
<dbReference type="EMBL" id="JBHSNM010000001">
    <property type="protein sequence ID" value="MFC5568580.1"/>
    <property type="molecule type" value="Genomic_DNA"/>
</dbReference>
<keyword evidence="4 5" id="KW-0472">Membrane</keyword>
<dbReference type="Pfam" id="PF00916">
    <property type="entry name" value="Sulfate_transp"/>
    <property type="match status" value="1"/>
</dbReference>
<feature type="transmembrane region" description="Helical" evidence="5">
    <location>
        <begin position="181"/>
        <end position="202"/>
    </location>
</feature>
<feature type="transmembrane region" description="Helical" evidence="5">
    <location>
        <begin position="333"/>
        <end position="352"/>
    </location>
</feature>
<evidence type="ECO:0000256" key="4">
    <source>
        <dbReference type="ARBA" id="ARBA00023136"/>
    </source>
</evidence>
<evidence type="ECO:0000256" key="5">
    <source>
        <dbReference type="SAM" id="Phobius"/>
    </source>
</evidence>
<dbReference type="RefSeq" id="WP_386752123.1">
    <property type="nucleotide sequence ID" value="NZ_JBHSNM010000001.1"/>
</dbReference>
<evidence type="ECO:0000256" key="1">
    <source>
        <dbReference type="ARBA" id="ARBA00004141"/>
    </source>
</evidence>
<feature type="transmembrane region" description="Helical" evidence="5">
    <location>
        <begin position="260"/>
        <end position="282"/>
    </location>
</feature>
<dbReference type="Gene3D" id="3.30.750.24">
    <property type="entry name" value="STAS domain"/>
    <property type="match status" value="1"/>
</dbReference>
<dbReference type="Proteomes" id="UP001596036">
    <property type="component" value="Unassembled WGS sequence"/>
</dbReference>
<keyword evidence="8" id="KW-1185">Reference proteome</keyword>
<dbReference type="InterPro" id="IPR002645">
    <property type="entry name" value="STAS_dom"/>
</dbReference>
<dbReference type="PROSITE" id="PS50801">
    <property type="entry name" value="STAS"/>
    <property type="match status" value="1"/>
</dbReference>
<name>A0ABW0SJ07_9GAMM</name>
<protein>
    <submittedName>
        <fullName evidence="7">SulP family inorganic anion transporter</fullName>
    </submittedName>
</protein>
<keyword evidence="3 5" id="KW-1133">Transmembrane helix</keyword>
<feature type="transmembrane region" description="Helical" evidence="5">
    <location>
        <begin position="209"/>
        <end position="228"/>
    </location>
</feature>
<evidence type="ECO:0000256" key="3">
    <source>
        <dbReference type="ARBA" id="ARBA00022989"/>
    </source>
</evidence>
<dbReference type="CDD" id="cd07042">
    <property type="entry name" value="STAS_SulP_like_sulfate_transporter"/>
    <property type="match status" value="1"/>
</dbReference>
<proteinExistence type="predicted"/>
<evidence type="ECO:0000259" key="6">
    <source>
        <dbReference type="PROSITE" id="PS50801"/>
    </source>
</evidence>
<gene>
    <name evidence="7" type="ORF">ACFPN1_00685</name>
</gene>
<evidence type="ECO:0000256" key="2">
    <source>
        <dbReference type="ARBA" id="ARBA00022692"/>
    </source>
</evidence>
<dbReference type="SUPFAM" id="SSF52091">
    <property type="entry name" value="SpoIIaa-like"/>
    <property type="match status" value="1"/>
</dbReference>
<reference evidence="8" key="1">
    <citation type="journal article" date="2019" name="Int. J. Syst. Evol. Microbiol.">
        <title>The Global Catalogue of Microorganisms (GCM) 10K type strain sequencing project: providing services to taxonomists for standard genome sequencing and annotation.</title>
        <authorList>
            <consortium name="The Broad Institute Genomics Platform"/>
            <consortium name="The Broad Institute Genome Sequencing Center for Infectious Disease"/>
            <person name="Wu L."/>
            <person name="Ma J."/>
        </authorList>
    </citation>
    <scope>NUCLEOTIDE SEQUENCE [LARGE SCALE GENOMIC DNA]</scope>
    <source>
        <strain evidence="8">KACC 11407</strain>
    </source>
</reference>
<dbReference type="InterPro" id="IPR011547">
    <property type="entry name" value="SLC26A/SulP_dom"/>
</dbReference>
<feature type="domain" description="STAS" evidence="6">
    <location>
        <begin position="457"/>
        <end position="560"/>
    </location>
</feature>
<keyword evidence="2 5" id="KW-0812">Transmembrane</keyword>